<dbReference type="Gene3D" id="1.10.1530.10">
    <property type="match status" value="1"/>
</dbReference>
<evidence type="ECO:0000256" key="2">
    <source>
        <dbReference type="ARBA" id="ARBA00023002"/>
    </source>
</evidence>
<dbReference type="PANTHER" id="PTHR11091:SF0">
    <property type="entry name" value="MALATE DEHYDROGENASE"/>
    <property type="match status" value="1"/>
</dbReference>
<dbReference type="Gene3D" id="3.30.1370.60">
    <property type="entry name" value="Hypothetical oxidoreductase yiak, domain 2"/>
    <property type="match status" value="1"/>
</dbReference>
<gene>
    <name evidence="3" type="ORF">MetMK1DRAFT_00001100</name>
</gene>
<dbReference type="SUPFAM" id="SSF89733">
    <property type="entry name" value="L-sulfolactate dehydrogenase-like"/>
    <property type="match status" value="1"/>
</dbReference>
<dbReference type="AlphaFoldDB" id="H2C0N9"/>
<accession>H2C0N9</accession>
<evidence type="ECO:0000313" key="3">
    <source>
        <dbReference type="EMBL" id="EHP71301.1"/>
    </source>
</evidence>
<dbReference type="STRING" id="671065.MetMK1DRAFT_00001100"/>
<protein>
    <submittedName>
        <fullName evidence="3">Malate/lactate dehydrogenase</fullName>
    </submittedName>
</protein>
<dbReference type="Pfam" id="PF02615">
    <property type="entry name" value="Ldh_2"/>
    <property type="match status" value="1"/>
</dbReference>
<reference evidence="3 4" key="1">
    <citation type="submission" date="2012-01" db="EMBL/GenBank/DDBJ databases">
        <title>Improved High-Quality Draft sequence of Metallosphaera yellowstonensis MK1.</title>
        <authorList>
            <consortium name="US DOE Joint Genome Institute"/>
            <person name="Lucas S."/>
            <person name="Han J."/>
            <person name="Cheng J.-F."/>
            <person name="Goodwin L."/>
            <person name="Pitluck S."/>
            <person name="Peters L."/>
            <person name="Teshima H."/>
            <person name="Detter J.C."/>
            <person name="Han C."/>
            <person name="Tapia R."/>
            <person name="Land M."/>
            <person name="Hauser L."/>
            <person name="Kyrpides N."/>
            <person name="Kozubal M."/>
            <person name="Macur R.E."/>
            <person name="Jay Z."/>
            <person name="Inskeep W."/>
            <person name="Woyke T."/>
        </authorList>
    </citation>
    <scope>NUCLEOTIDE SEQUENCE [LARGE SCALE GENOMIC DNA]</scope>
    <source>
        <strain evidence="3 4">MK1</strain>
    </source>
</reference>
<dbReference type="InterPro" id="IPR003767">
    <property type="entry name" value="Malate/L-lactate_DH-like"/>
</dbReference>
<evidence type="ECO:0000256" key="1">
    <source>
        <dbReference type="ARBA" id="ARBA00006056"/>
    </source>
</evidence>
<dbReference type="HOGENOM" id="CLU_040452_3_1_2"/>
<organism evidence="3 4">
    <name type="scientific">Metallosphaera yellowstonensis MK1</name>
    <dbReference type="NCBI Taxonomy" id="671065"/>
    <lineage>
        <taxon>Archaea</taxon>
        <taxon>Thermoproteota</taxon>
        <taxon>Thermoprotei</taxon>
        <taxon>Sulfolobales</taxon>
        <taxon>Sulfolobaceae</taxon>
        <taxon>Metallosphaera</taxon>
    </lineage>
</organism>
<evidence type="ECO:0000313" key="4">
    <source>
        <dbReference type="Proteomes" id="UP000003980"/>
    </source>
</evidence>
<dbReference type="InterPro" id="IPR043143">
    <property type="entry name" value="Mal/L-sulf/L-lact_DH-like_NADP"/>
</dbReference>
<dbReference type="RefSeq" id="WP_009069463.1">
    <property type="nucleotide sequence ID" value="NZ_JH597755.1"/>
</dbReference>
<dbReference type="EMBL" id="JH597755">
    <property type="protein sequence ID" value="EHP71301.1"/>
    <property type="molecule type" value="Genomic_DNA"/>
</dbReference>
<comment type="similarity">
    <text evidence="1">Belongs to the LDH2/MDH2 oxidoreductase family.</text>
</comment>
<keyword evidence="2" id="KW-0560">Oxidoreductase</keyword>
<dbReference type="InterPro" id="IPR036111">
    <property type="entry name" value="Mal/L-sulfo/L-lacto_DH-like_sf"/>
</dbReference>
<sequence length="324" mass="35372">MKVSAEELRGLIVDILLQRGLEEPQIVAEHFVEAELRGHSSHGVQRVVPLVKGLELGTIRRKLEFKVVKETPSSLLIDAMHSVGITLWASLIQRSFQEPISIIAVRNASHIGFLGYYTERLARKGYVTLMIGNAEPSVVFPGKRLRVLSTTPISISIPHEPPFVLDMALSATSRGKIIESLRRGEPIQPGLAVDEEGNPTTDPGKALRGGLLPMGGTKGFFLMLGIELLVSFITGSAVGPEVKGVLNTENPPNKGEVLIVINPQFLESNIGALSSMRGILDAPLPGEHSLLTREKRLREGIDIDETLWKTLMDLRNKNPYFSGG</sequence>
<dbReference type="GO" id="GO:0016491">
    <property type="term" value="F:oxidoreductase activity"/>
    <property type="evidence" value="ECO:0007669"/>
    <property type="project" value="UniProtKB-KW"/>
</dbReference>
<dbReference type="OrthoDB" id="40552at2157"/>
<dbReference type="Proteomes" id="UP000003980">
    <property type="component" value="Unassembled WGS sequence"/>
</dbReference>
<proteinExistence type="inferred from homology"/>
<dbReference type="SMR" id="H2C0N9"/>
<name>H2C0N9_9CREN</name>
<dbReference type="PANTHER" id="PTHR11091">
    <property type="entry name" value="OXIDOREDUCTASE-RELATED"/>
    <property type="match status" value="1"/>
</dbReference>
<dbReference type="eggNOG" id="arCOG04874">
    <property type="taxonomic scope" value="Archaea"/>
</dbReference>
<dbReference type="InterPro" id="IPR043144">
    <property type="entry name" value="Mal/L-sulf/L-lact_DH-like_ah"/>
</dbReference>
<keyword evidence="4" id="KW-1185">Reference proteome</keyword>